<protein>
    <submittedName>
        <fullName evidence="2">Uncharacterized protein</fullName>
    </submittedName>
</protein>
<dbReference type="AlphaFoldDB" id="A0A850SWU5"/>
<comment type="caution">
    <text evidence="2">The sequence shown here is derived from an EMBL/GenBank/DDBJ whole genome shotgun (WGS) entry which is preliminary data.</text>
</comment>
<sequence>MCENWNHTLPTKKDLVPGEQLCLSLSGIPGDASVRWECAFMFPKESDHGRTVVFDVPQHADVAFGSIKCTVSTSDGKNDSHTISCRVKPVSVKRPVKPSETATPHNRTDPPDLLEPEVVEPADSIKNPAPQTYQGQPIAADPNVTSPTPAAPLGESAVPSPTPPADPPVSLPAGDYYIQVLRRDQPIPELKTAVPVNKTIRIGKRSATYGVPELDLKGRFETPDMEKMCSRSQADVFWKNGAITVVKTGYHDIKRLQTNGDLETMPSPHYWQPDEVIALPGRLRLKLKREEPC</sequence>
<evidence type="ECO:0000256" key="1">
    <source>
        <dbReference type="SAM" id="MobiDB-lite"/>
    </source>
</evidence>
<gene>
    <name evidence="2" type="ORF">HXW94_02555</name>
</gene>
<accession>A0A850SWU5</accession>
<organism evidence="2 3">
    <name type="scientific">Desulfobacter latus</name>
    <dbReference type="NCBI Taxonomy" id="2292"/>
    <lineage>
        <taxon>Bacteria</taxon>
        <taxon>Pseudomonadati</taxon>
        <taxon>Thermodesulfobacteriota</taxon>
        <taxon>Desulfobacteria</taxon>
        <taxon>Desulfobacterales</taxon>
        <taxon>Desulfobacteraceae</taxon>
        <taxon>Desulfobacter</taxon>
    </lineage>
</organism>
<feature type="region of interest" description="Disordered" evidence="1">
    <location>
        <begin position="91"/>
        <end position="166"/>
    </location>
</feature>
<keyword evidence="3" id="KW-1185">Reference proteome</keyword>
<dbReference type="Proteomes" id="UP000553343">
    <property type="component" value="Unassembled WGS sequence"/>
</dbReference>
<name>A0A850SWU5_9BACT</name>
<proteinExistence type="predicted"/>
<evidence type="ECO:0000313" key="3">
    <source>
        <dbReference type="Proteomes" id="UP000553343"/>
    </source>
</evidence>
<reference evidence="2 3" key="1">
    <citation type="submission" date="2020-06" db="EMBL/GenBank/DDBJ databases">
        <title>High-quality draft genome of sulfate reducer Desulfobacter latus type strain AcrS2 isolated from marine sediment.</title>
        <authorList>
            <person name="Hoppe M."/>
            <person name="Larsen C.K."/>
            <person name="Marshall I.P.G."/>
            <person name="Schramm A."/>
            <person name="Marietou A.G."/>
        </authorList>
    </citation>
    <scope>NUCLEOTIDE SEQUENCE [LARGE SCALE GENOMIC DNA]</scope>
    <source>
        <strain evidence="2 3">AcRS2</strain>
    </source>
</reference>
<dbReference type="RefSeq" id="WP_178365342.1">
    <property type="nucleotide sequence ID" value="NZ_JACADJ010000005.1"/>
</dbReference>
<dbReference type="EMBL" id="JACADJ010000005">
    <property type="protein sequence ID" value="NWH03883.1"/>
    <property type="molecule type" value="Genomic_DNA"/>
</dbReference>
<evidence type="ECO:0000313" key="2">
    <source>
        <dbReference type="EMBL" id="NWH03883.1"/>
    </source>
</evidence>